<proteinExistence type="predicted"/>
<accession>A0A9P8P0D8</accession>
<dbReference type="AlphaFoldDB" id="A0A9P8P0D8"/>
<gene>
    <name evidence="1" type="ORF">OGATHE_004844</name>
</gene>
<comment type="caution">
    <text evidence="1">The sequence shown here is derived from an EMBL/GenBank/DDBJ whole genome shotgun (WGS) entry which is preliminary data.</text>
</comment>
<sequence>MSCIAKVSISELDIDVDAASDLIDLEALISGDSSSLFSLEELWEPEKDSDLSTPSPDTEVPKFDSVVSAESVVSGSTRILHPSANLYQVINHFCFFLCKKLRFDKEPFFLDMLRWKLDADRDFTSSGRFKVPTGVWLGSFREDGWSAEEDPGAPCVLR</sequence>
<reference evidence="1" key="1">
    <citation type="journal article" date="2021" name="Open Biol.">
        <title>Shared evolutionary footprints suggest mitochondrial oxidative damage underlies multiple complex I losses in fungi.</title>
        <authorList>
            <person name="Schikora-Tamarit M.A."/>
            <person name="Marcet-Houben M."/>
            <person name="Nosek J."/>
            <person name="Gabaldon T."/>
        </authorList>
    </citation>
    <scope>NUCLEOTIDE SEQUENCE</scope>
    <source>
        <strain evidence="1">NCAIM Y.01608</strain>
    </source>
</reference>
<organism evidence="1 2">
    <name type="scientific">Ogataea polymorpha</name>
    <dbReference type="NCBI Taxonomy" id="460523"/>
    <lineage>
        <taxon>Eukaryota</taxon>
        <taxon>Fungi</taxon>
        <taxon>Dikarya</taxon>
        <taxon>Ascomycota</taxon>
        <taxon>Saccharomycotina</taxon>
        <taxon>Pichiomycetes</taxon>
        <taxon>Pichiales</taxon>
        <taxon>Pichiaceae</taxon>
        <taxon>Ogataea</taxon>
    </lineage>
</organism>
<evidence type="ECO:0000313" key="1">
    <source>
        <dbReference type="EMBL" id="KAH3663268.1"/>
    </source>
</evidence>
<dbReference type="EMBL" id="JAEUBD010001266">
    <property type="protein sequence ID" value="KAH3663268.1"/>
    <property type="molecule type" value="Genomic_DNA"/>
</dbReference>
<dbReference type="Proteomes" id="UP000788993">
    <property type="component" value="Unassembled WGS sequence"/>
</dbReference>
<reference evidence="1" key="2">
    <citation type="submission" date="2021-01" db="EMBL/GenBank/DDBJ databases">
        <authorList>
            <person name="Schikora-Tamarit M.A."/>
        </authorList>
    </citation>
    <scope>NUCLEOTIDE SEQUENCE</scope>
    <source>
        <strain evidence="1">NCAIM Y.01608</strain>
    </source>
</reference>
<protein>
    <submittedName>
        <fullName evidence="1">Uncharacterized protein</fullName>
    </submittedName>
</protein>
<evidence type="ECO:0000313" key="2">
    <source>
        <dbReference type="Proteomes" id="UP000788993"/>
    </source>
</evidence>
<name>A0A9P8P0D8_9ASCO</name>
<keyword evidence="2" id="KW-1185">Reference proteome</keyword>